<dbReference type="PROSITE" id="PS51063">
    <property type="entry name" value="HTH_CRP_2"/>
    <property type="match status" value="1"/>
</dbReference>
<comment type="caution">
    <text evidence="6">The sequence shown here is derived from an EMBL/GenBank/DDBJ whole genome shotgun (WGS) entry which is preliminary data.</text>
</comment>
<keyword evidence="1" id="KW-0805">Transcription regulation</keyword>
<keyword evidence="2" id="KW-0238">DNA-binding</keyword>
<dbReference type="EMBL" id="QEQK01000005">
    <property type="protein sequence ID" value="PWN56506.1"/>
    <property type="molecule type" value="Genomic_DNA"/>
</dbReference>
<dbReference type="GO" id="GO:0005829">
    <property type="term" value="C:cytosol"/>
    <property type="evidence" value="ECO:0007669"/>
    <property type="project" value="TreeGrafter"/>
</dbReference>
<dbReference type="InterPro" id="IPR000595">
    <property type="entry name" value="cNMP-bd_dom"/>
</dbReference>
<organism evidence="6 7">
    <name type="scientific">Abyssibacter profundi</name>
    <dbReference type="NCBI Taxonomy" id="2182787"/>
    <lineage>
        <taxon>Bacteria</taxon>
        <taxon>Pseudomonadati</taxon>
        <taxon>Pseudomonadota</taxon>
        <taxon>Gammaproteobacteria</taxon>
        <taxon>Chromatiales</taxon>
        <taxon>Oceanococcaceae</taxon>
        <taxon>Abyssibacter</taxon>
    </lineage>
</organism>
<evidence type="ECO:0000313" key="6">
    <source>
        <dbReference type="EMBL" id="PWN56506.1"/>
    </source>
</evidence>
<dbReference type="Proteomes" id="UP000251800">
    <property type="component" value="Unassembled WGS sequence"/>
</dbReference>
<dbReference type="PANTHER" id="PTHR24567">
    <property type="entry name" value="CRP FAMILY TRANSCRIPTIONAL REGULATORY PROTEIN"/>
    <property type="match status" value="1"/>
</dbReference>
<dbReference type="Gene3D" id="1.10.10.10">
    <property type="entry name" value="Winged helix-like DNA-binding domain superfamily/Winged helix DNA-binding domain"/>
    <property type="match status" value="1"/>
</dbReference>
<dbReference type="SUPFAM" id="SSF51206">
    <property type="entry name" value="cAMP-binding domain-like"/>
    <property type="match status" value="1"/>
</dbReference>
<accession>A0A363UM53</accession>
<name>A0A363UM53_9GAMM</name>
<dbReference type="SMART" id="SM00419">
    <property type="entry name" value="HTH_CRP"/>
    <property type="match status" value="1"/>
</dbReference>
<dbReference type="Pfam" id="PF00027">
    <property type="entry name" value="cNMP_binding"/>
    <property type="match status" value="1"/>
</dbReference>
<dbReference type="Gene3D" id="2.60.120.10">
    <property type="entry name" value="Jelly Rolls"/>
    <property type="match status" value="1"/>
</dbReference>
<dbReference type="InterPro" id="IPR014710">
    <property type="entry name" value="RmlC-like_jellyroll"/>
</dbReference>
<dbReference type="OrthoDB" id="9777588at2"/>
<sequence>MRLDKQAATRLIEASEWFRELPPAVVQQLVALARVRPVADGERLFARGDEADGFYGVMQGQVRISSLGADGRELLVAVFEPGAWFGEISMFDDLPRTHDATAQGDAELLLIPKLSFRQLLDDDPSLYPHFMRMLCRKLRRSFGYIDSAAFLPLKGRLAYRLVELVDLHGQPQPDGAITIGLHLPQEELARMISATRPSVSRVLKALEAEGSIALAYGRVSVLDLPRLRALADGEDADSSV</sequence>
<dbReference type="RefSeq" id="WP_109719701.1">
    <property type="nucleotide sequence ID" value="NZ_QEQK01000005.1"/>
</dbReference>
<dbReference type="AlphaFoldDB" id="A0A363UM53"/>
<evidence type="ECO:0000256" key="2">
    <source>
        <dbReference type="ARBA" id="ARBA00023125"/>
    </source>
</evidence>
<dbReference type="PROSITE" id="PS50042">
    <property type="entry name" value="CNMP_BINDING_3"/>
    <property type="match status" value="1"/>
</dbReference>
<evidence type="ECO:0000313" key="7">
    <source>
        <dbReference type="Proteomes" id="UP000251800"/>
    </source>
</evidence>
<dbReference type="PANTHER" id="PTHR24567:SF74">
    <property type="entry name" value="HTH-TYPE TRANSCRIPTIONAL REGULATOR ARCR"/>
    <property type="match status" value="1"/>
</dbReference>
<feature type="domain" description="HTH crp-type" evidence="5">
    <location>
        <begin position="151"/>
        <end position="225"/>
    </location>
</feature>
<dbReference type="GO" id="GO:0003677">
    <property type="term" value="F:DNA binding"/>
    <property type="evidence" value="ECO:0007669"/>
    <property type="project" value="UniProtKB-KW"/>
</dbReference>
<dbReference type="GO" id="GO:0003700">
    <property type="term" value="F:DNA-binding transcription factor activity"/>
    <property type="evidence" value="ECO:0007669"/>
    <property type="project" value="TreeGrafter"/>
</dbReference>
<dbReference type="SMART" id="SM00100">
    <property type="entry name" value="cNMP"/>
    <property type="match status" value="1"/>
</dbReference>
<proteinExistence type="predicted"/>
<evidence type="ECO:0000256" key="3">
    <source>
        <dbReference type="ARBA" id="ARBA00023163"/>
    </source>
</evidence>
<protein>
    <submittedName>
        <fullName evidence="6">Crp/Fnr family transcriptional regulator</fullName>
    </submittedName>
</protein>
<dbReference type="InterPro" id="IPR012318">
    <property type="entry name" value="HTH_CRP"/>
</dbReference>
<keyword evidence="7" id="KW-1185">Reference proteome</keyword>
<dbReference type="SUPFAM" id="SSF46785">
    <property type="entry name" value="Winged helix' DNA-binding domain"/>
    <property type="match status" value="1"/>
</dbReference>
<dbReference type="InterPro" id="IPR036388">
    <property type="entry name" value="WH-like_DNA-bd_sf"/>
</dbReference>
<dbReference type="InterPro" id="IPR036390">
    <property type="entry name" value="WH_DNA-bd_sf"/>
</dbReference>
<dbReference type="InterPro" id="IPR050397">
    <property type="entry name" value="Env_Response_Regulators"/>
</dbReference>
<dbReference type="InterPro" id="IPR018490">
    <property type="entry name" value="cNMP-bd_dom_sf"/>
</dbReference>
<reference evidence="6 7" key="1">
    <citation type="submission" date="2018-05" db="EMBL/GenBank/DDBJ databases">
        <title>Abyssibacter profundi OUC007T gen. nov., sp. nov, a marine bacterium isolated from seawater of the Mariana Trench.</title>
        <authorList>
            <person name="Zhou S."/>
        </authorList>
    </citation>
    <scope>NUCLEOTIDE SEQUENCE [LARGE SCALE GENOMIC DNA]</scope>
    <source>
        <strain evidence="6 7">OUC007</strain>
    </source>
</reference>
<feature type="domain" description="Cyclic nucleotide-binding" evidence="4">
    <location>
        <begin position="17"/>
        <end position="120"/>
    </location>
</feature>
<evidence type="ECO:0000256" key="1">
    <source>
        <dbReference type="ARBA" id="ARBA00023015"/>
    </source>
</evidence>
<dbReference type="CDD" id="cd00038">
    <property type="entry name" value="CAP_ED"/>
    <property type="match status" value="1"/>
</dbReference>
<evidence type="ECO:0000259" key="4">
    <source>
        <dbReference type="PROSITE" id="PS50042"/>
    </source>
</evidence>
<evidence type="ECO:0000259" key="5">
    <source>
        <dbReference type="PROSITE" id="PS51063"/>
    </source>
</evidence>
<keyword evidence="3" id="KW-0804">Transcription</keyword>
<gene>
    <name evidence="6" type="ORF">DEH80_06655</name>
</gene>
<dbReference type="Pfam" id="PF13545">
    <property type="entry name" value="HTH_Crp_2"/>
    <property type="match status" value="1"/>
</dbReference>